<gene>
    <name evidence="2" type="ORF">BRADI_2g42257v3</name>
</gene>
<protein>
    <submittedName>
        <fullName evidence="2 3">Uncharacterized protein</fullName>
    </submittedName>
</protein>
<name>A0A2K2DDC9_BRADI</name>
<evidence type="ECO:0000313" key="4">
    <source>
        <dbReference type="Proteomes" id="UP000008810"/>
    </source>
</evidence>
<reference evidence="2" key="2">
    <citation type="submission" date="2017-06" db="EMBL/GenBank/DDBJ databases">
        <title>WGS assembly of Brachypodium distachyon.</title>
        <authorList>
            <consortium name="The International Brachypodium Initiative"/>
            <person name="Lucas S."/>
            <person name="Harmon-Smith M."/>
            <person name="Lail K."/>
            <person name="Tice H."/>
            <person name="Grimwood J."/>
            <person name="Bruce D."/>
            <person name="Barry K."/>
            <person name="Shu S."/>
            <person name="Lindquist E."/>
            <person name="Wang M."/>
            <person name="Pitluck S."/>
            <person name="Vogel J.P."/>
            <person name="Garvin D.F."/>
            <person name="Mockler T.C."/>
            <person name="Schmutz J."/>
            <person name="Rokhsar D."/>
            <person name="Bevan M.W."/>
        </authorList>
    </citation>
    <scope>NUCLEOTIDE SEQUENCE</scope>
    <source>
        <strain evidence="2">Bd21</strain>
    </source>
</reference>
<dbReference type="EnsemblPlants" id="PNT72284">
    <property type="protein sequence ID" value="PNT72284"/>
    <property type="gene ID" value="BRADI_2g42257v3"/>
</dbReference>
<feature type="region of interest" description="Disordered" evidence="1">
    <location>
        <begin position="85"/>
        <end position="135"/>
    </location>
</feature>
<evidence type="ECO:0000313" key="2">
    <source>
        <dbReference type="EMBL" id="PNT72284.1"/>
    </source>
</evidence>
<dbReference type="Proteomes" id="UP000008810">
    <property type="component" value="Chromosome 2"/>
</dbReference>
<proteinExistence type="predicted"/>
<feature type="compositionally biased region" description="Low complexity" evidence="1">
    <location>
        <begin position="96"/>
        <end position="108"/>
    </location>
</feature>
<dbReference type="EMBL" id="CM000881">
    <property type="protein sequence ID" value="PNT72284.1"/>
    <property type="molecule type" value="Genomic_DNA"/>
</dbReference>
<organism evidence="2">
    <name type="scientific">Brachypodium distachyon</name>
    <name type="common">Purple false brome</name>
    <name type="synonym">Trachynia distachya</name>
    <dbReference type="NCBI Taxonomy" id="15368"/>
    <lineage>
        <taxon>Eukaryota</taxon>
        <taxon>Viridiplantae</taxon>
        <taxon>Streptophyta</taxon>
        <taxon>Embryophyta</taxon>
        <taxon>Tracheophyta</taxon>
        <taxon>Spermatophyta</taxon>
        <taxon>Magnoliopsida</taxon>
        <taxon>Liliopsida</taxon>
        <taxon>Poales</taxon>
        <taxon>Poaceae</taxon>
        <taxon>BOP clade</taxon>
        <taxon>Pooideae</taxon>
        <taxon>Stipodae</taxon>
        <taxon>Brachypodieae</taxon>
        <taxon>Brachypodium</taxon>
    </lineage>
</organism>
<accession>A0A2K2DDC9</accession>
<keyword evidence="4" id="KW-1185">Reference proteome</keyword>
<dbReference type="InParanoid" id="A0A2K2DDC9"/>
<reference evidence="2 3" key="1">
    <citation type="journal article" date="2010" name="Nature">
        <title>Genome sequencing and analysis of the model grass Brachypodium distachyon.</title>
        <authorList>
            <consortium name="International Brachypodium Initiative"/>
        </authorList>
    </citation>
    <scope>NUCLEOTIDE SEQUENCE [LARGE SCALE GENOMIC DNA]</scope>
    <source>
        <strain evidence="2 3">Bd21</strain>
    </source>
</reference>
<dbReference type="Gramene" id="PNT72284">
    <property type="protein sequence ID" value="PNT72284"/>
    <property type="gene ID" value="BRADI_2g42257v3"/>
</dbReference>
<reference evidence="3" key="3">
    <citation type="submission" date="2018-08" db="UniProtKB">
        <authorList>
            <consortium name="EnsemblPlants"/>
        </authorList>
    </citation>
    <scope>IDENTIFICATION</scope>
    <source>
        <strain evidence="3">cv. Bd21</strain>
    </source>
</reference>
<evidence type="ECO:0000313" key="3">
    <source>
        <dbReference type="EnsemblPlants" id="PNT72284"/>
    </source>
</evidence>
<dbReference type="AlphaFoldDB" id="A0A2K2DDC9"/>
<evidence type="ECO:0000256" key="1">
    <source>
        <dbReference type="SAM" id="MobiDB-lite"/>
    </source>
</evidence>
<sequence>MNTRTATAAPKKIATASAKDEQMVHEGDGWLQMLERRRKLQVCRGRGSGLQICRGRGRLAPSRGRRRGEGIWGADRGGGGCCLEGKRGLGRRPRRAPVVGRRSGLWRRGSGGGDRGQVLGRGVADLEEESGRRRV</sequence>